<sequence>MKQLQQIITFFIKSNILFNRQKQNTHTIIAQTNQSINDNFLFLYLCQILNYFESKILYNLISEFKYGIRNTRKLVVKDISLRKIVRLTRFC</sequence>
<keyword evidence="2" id="KW-1185">Reference proteome</keyword>
<name>A0A8S1QFS3_9CILI</name>
<gene>
    <name evidence="1" type="ORF">PSON_ATCC_30995.1.T1060210</name>
</gene>
<accession>A0A8S1QFS3</accession>
<dbReference type="AlphaFoldDB" id="A0A8S1QFS3"/>
<protein>
    <submittedName>
        <fullName evidence="1">Uncharacterized protein</fullName>
    </submittedName>
</protein>
<organism evidence="1 2">
    <name type="scientific">Paramecium sonneborni</name>
    <dbReference type="NCBI Taxonomy" id="65129"/>
    <lineage>
        <taxon>Eukaryota</taxon>
        <taxon>Sar</taxon>
        <taxon>Alveolata</taxon>
        <taxon>Ciliophora</taxon>
        <taxon>Intramacronucleata</taxon>
        <taxon>Oligohymenophorea</taxon>
        <taxon>Peniculida</taxon>
        <taxon>Parameciidae</taxon>
        <taxon>Paramecium</taxon>
    </lineage>
</organism>
<dbReference type="EMBL" id="CAJJDN010000106">
    <property type="protein sequence ID" value="CAD8114819.1"/>
    <property type="molecule type" value="Genomic_DNA"/>
</dbReference>
<evidence type="ECO:0000313" key="2">
    <source>
        <dbReference type="Proteomes" id="UP000692954"/>
    </source>
</evidence>
<evidence type="ECO:0000313" key="1">
    <source>
        <dbReference type="EMBL" id="CAD8114819.1"/>
    </source>
</evidence>
<comment type="caution">
    <text evidence="1">The sequence shown here is derived from an EMBL/GenBank/DDBJ whole genome shotgun (WGS) entry which is preliminary data.</text>
</comment>
<reference evidence="1" key="1">
    <citation type="submission" date="2021-01" db="EMBL/GenBank/DDBJ databases">
        <authorList>
            <consortium name="Genoscope - CEA"/>
            <person name="William W."/>
        </authorList>
    </citation>
    <scope>NUCLEOTIDE SEQUENCE</scope>
</reference>
<dbReference type="Proteomes" id="UP000692954">
    <property type="component" value="Unassembled WGS sequence"/>
</dbReference>
<proteinExistence type="predicted"/>